<feature type="transmembrane region" description="Helical" evidence="7">
    <location>
        <begin position="112"/>
        <end position="134"/>
    </location>
</feature>
<dbReference type="GO" id="GO:0004721">
    <property type="term" value="F:phosphoprotein phosphatase activity"/>
    <property type="evidence" value="ECO:0007669"/>
    <property type="project" value="TreeGrafter"/>
</dbReference>
<dbReference type="SMART" id="SM00388">
    <property type="entry name" value="HisKA"/>
    <property type="match status" value="1"/>
</dbReference>
<sequence length="407" mass="46707">MTTSSIIMIFSGIALYLSLKALLESEIEEELYSNKDRVERLLLSKPDLKGIPPIMVVEKVKDPQPTVLNDTLIYDPLQDEIELFRQLAGTKEINGQEYKITVRAMVIESENILFAIVFTFLAIILVAFVFLFYLNKSRNATLWKPFFLNLAKIKAFSIKSETPLTLTESDIIEFGDLNREIISLTTKVQADYHNLKQFTEDVSHEMQTPLAIMQAKIETLFNGVKIDDSQYEQLDSLQNDIRRLKNLNKRLIILAKIDNNQFTDSQFVSINESFQEVLLNFKELASIDYKIEHSEELTVKMDRSLAQVLANNLISNAVKHNLENQPIKVDFYKNSVQIVNSGNSELANPEQVFDRFYKESTKRDSSGLGLSIVKKICDYYGFTPSYSFSKSPESTTGFHKFEIRFTH</sequence>
<evidence type="ECO:0000256" key="7">
    <source>
        <dbReference type="SAM" id="Phobius"/>
    </source>
</evidence>
<dbReference type="InterPro" id="IPR005467">
    <property type="entry name" value="His_kinase_dom"/>
</dbReference>
<feature type="domain" description="Histidine kinase" evidence="8">
    <location>
        <begin position="201"/>
        <end position="407"/>
    </location>
</feature>
<evidence type="ECO:0000256" key="2">
    <source>
        <dbReference type="ARBA" id="ARBA00012438"/>
    </source>
</evidence>
<dbReference type="SMART" id="SM00387">
    <property type="entry name" value="HATPase_c"/>
    <property type="match status" value="1"/>
</dbReference>
<evidence type="ECO:0000256" key="3">
    <source>
        <dbReference type="ARBA" id="ARBA00022553"/>
    </source>
</evidence>
<keyword evidence="7" id="KW-1133">Transmembrane helix</keyword>
<dbReference type="PANTHER" id="PTHR45453">
    <property type="entry name" value="PHOSPHATE REGULON SENSOR PROTEIN PHOR"/>
    <property type="match status" value="1"/>
</dbReference>
<dbReference type="SUPFAM" id="SSF55874">
    <property type="entry name" value="ATPase domain of HSP90 chaperone/DNA topoisomerase II/histidine kinase"/>
    <property type="match status" value="1"/>
</dbReference>
<protein>
    <recommendedName>
        <fullName evidence="2">histidine kinase</fullName>
        <ecNumber evidence="2">2.7.13.3</ecNumber>
    </recommendedName>
</protein>
<keyword evidence="6" id="KW-0902">Two-component regulatory system</keyword>
<keyword evidence="5" id="KW-0418">Kinase</keyword>
<dbReference type="InterPro" id="IPR036890">
    <property type="entry name" value="HATPase_C_sf"/>
</dbReference>
<evidence type="ECO:0000256" key="5">
    <source>
        <dbReference type="ARBA" id="ARBA00022777"/>
    </source>
</evidence>
<accession>A0A4Q0NU51</accession>
<dbReference type="PROSITE" id="PS50109">
    <property type="entry name" value="HIS_KIN"/>
    <property type="match status" value="1"/>
</dbReference>
<dbReference type="InterPro" id="IPR036097">
    <property type="entry name" value="HisK_dim/P_sf"/>
</dbReference>
<dbReference type="InterPro" id="IPR003661">
    <property type="entry name" value="HisK_dim/P_dom"/>
</dbReference>
<dbReference type="PANTHER" id="PTHR45453:SF1">
    <property type="entry name" value="PHOSPHATE REGULON SENSOR PROTEIN PHOR"/>
    <property type="match status" value="1"/>
</dbReference>
<dbReference type="SUPFAM" id="SSF47384">
    <property type="entry name" value="Homodimeric domain of signal transducing histidine kinase"/>
    <property type="match status" value="1"/>
</dbReference>
<proteinExistence type="predicted"/>
<dbReference type="Proteomes" id="UP000289859">
    <property type="component" value="Unassembled WGS sequence"/>
</dbReference>
<evidence type="ECO:0000256" key="4">
    <source>
        <dbReference type="ARBA" id="ARBA00022679"/>
    </source>
</evidence>
<dbReference type="GO" id="GO:0005886">
    <property type="term" value="C:plasma membrane"/>
    <property type="evidence" value="ECO:0007669"/>
    <property type="project" value="TreeGrafter"/>
</dbReference>
<keyword evidence="7" id="KW-0472">Membrane</keyword>
<comment type="caution">
    <text evidence="9">The sequence shown here is derived from an EMBL/GenBank/DDBJ whole genome shotgun (WGS) entry which is preliminary data.</text>
</comment>
<keyword evidence="4" id="KW-0808">Transferase</keyword>
<organism evidence="9 10">
    <name type="scientific">Leeuwenhoekiella polynyae</name>
    <dbReference type="NCBI Taxonomy" id="1550906"/>
    <lineage>
        <taxon>Bacteria</taxon>
        <taxon>Pseudomonadati</taxon>
        <taxon>Bacteroidota</taxon>
        <taxon>Flavobacteriia</taxon>
        <taxon>Flavobacteriales</taxon>
        <taxon>Flavobacteriaceae</taxon>
        <taxon>Leeuwenhoekiella</taxon>
    </lineage>
</organism>
<dbReference type="CDD" id="cd00082">
    <property type="entry name" value="HisKA"/>
    <property type="match status" value="1"/>
</dbReference>
<evidence type="ECO:0000256" key="6">
    <source>
        <dbReference type="ARBA" id="ARBA00023012"/>
    </source>
</evidence>
<evidence type="ECO:0000313" key="9">
    <source>
        <dbReference type="EMBL" id="RXG14760.1"/>
    </source>
</evidence>
<keyword evidence="3" id="KW-0597">Phosphoprotein</keyword>
<comment type="catalytic activity">
    <reaction evidence="1">
        <text>ATP + protein L-histidine = ADP + protein N-phospho-L-histidine.</text>
        <dbReference type="EC" id="2.7.13.3"/>
    </reaction>
</comment>
<keyword evidence="7" id="KW-0812">Transmembrane</keyword>
<dbReference type="GO" id="GO:0000155">
    <property type="term" value="F:phosphorelay sensor kinase activity"/>
    <property type="evidence" value="ECO:0007669"/>
    <property type="project" value="InterPro"/>
</dbReference>
<dbReference type="EC" id="2.7.13.3" evidence="2"/>
<evidence type="ECO:0000259" key="8">
    <source>
        <dbReference type="PROSITE" id="PS50109"/>
    </source>
</evidence>
<dbReference type="AlphaFoldDB" id="A0A4Q0NU51"/>
<dbReference type="EMBL" id="QOVK01000021">
    <property type="protein sequence ID" value="RXG14760.1"/>
    <property type="molecule type" value="Genomic_DNA"/>
</dbReference>
<reference evidence="9 10" key="1">
    <citation type="submission" date="2018-07" db="EMBL/GenBank/DDBJ databases">
        <title>Leeuwenhoekiella genomics.</title>
        <authorList>
            <person name="Tahon G."/>
            <person name="Willems A."/>
        </authorList>
    </citation>
    <scope>NUCLEOTIDE SEQUENCE [LARGE SCALE GENOMIC DNA]</scope>
    <source>
        <strain evidence="9 10">LMG 29608</strain>
    </source>
</reference>
<dbReference type="Gene3D" id="3.30.565.10">
    <property type="entry name" value="Histidine kinase-like ATPase, C-terminal domain"/>
    <property type="match status" value="1"/>
</dbReference>
<evidence type="ECO:0000256" key="1">
    <source>
        <dbReference type="ARBA" id="ARBA00000085"/>
    </source>
</evidence>
<keyword evidence="10" id="KW-1185">Reference proteome</keyword>
<gene>
    <name evidence="9" type="ORF">DSM02_3362</name>
</gene>
<dbReference type="InterPro" id="IPR003594">
    <property type="entry name" value="HATPase_dom"/>
</dbReference>
<name>A0A4Q0NU51_9FLAO</name>
<dbReference type="InterPro" id="IPR050351">
    <property type="entry name" value="BphY/WalK/GraS-like"/>
</dbReference>
<dbReference type="Pfam" id="PF00512">
    <property type="entry name" value="HisKA"/>
    <property type="match status" value="1"/>
</dbReference>
<evidence type="ECO:0000313" key="10">
    <source>
        <dbReference type="Proteomes" id="UP000289859"/>
    </source>
</evidence>
<dbReference type="Pfam" id="PF02518">
    <property type="entry name" value="HATPase_c"/>
    <property type="match status" value="1"/>
</dbReference>
<dbReference type="Gene3D" id="1.10.287.130">
    <property type="match status" value="1"/>
</dbReference>
<dbReference type="GO" id="GO:0016036">
    <property type="term" value="P:cellular response to phosphate starvation"/>
    <property type="evidence" value="ECO:0007669"/>
    <property type="project" value="TreeGrafter"/>
</dbReference>